<reference evidence="2 3" key="1">
    <citation type="submission" date="2024-10" db="EMBL/GenBank/DDBJ databases">
        <title>The Natural Products Discovery Center: Release of the First 8490 Sequenced Strains for Exploring Actinobacteria Biosynthetic Diversity.</title>
        <authorList>
            <person name="Kalkreuter E."/>
            <person name="Kautsar S.A."/>
            <person name="Yang D."/>
            <person name="Bader C.D."/>
            <person name="Teijaro C.N."/>
            <person name="Fluegel L."/>
            <person name="Davis C.M."/>
            <person name="Simpson J.R."/>
            <person name="Lauterbach L."/>
            <person name="Steele A.D."/>
            <person name="Gui C."/>
            <person name="Meng S."/>
            <person name="Li G."/>
            <person name="Viehrig K."/>
            <person name="Ye F."/>
            <person name="Su P."/>
            <person name="Kiefer A.F."/>
            <person name="Nichols A."/>
            <person name="Cepeda A.J."/>
            <person name="Yan W."/>
            <person name="Fan B."/>
            <person name="Jiang Y."/>
            <person name="Adhikari A."/>
            <person name="Zheng C.-J."/>
            <person name="Schuster L."/>
            <person name="Cowan T.M."/>
            <person name="Smanski M.J."/>
            <person name="Chevrette M.G."/>
            <person name="De Carvalho L.P.S."/>
            <person name="Shen B."/>
        </authorList>
    </citation>
    <scope>NUCLEOTIDE SEQUENCE [LARGE SCALE GENOMIC DNA]</scope>
    <source>
        <strain evidence="2 3">NPDC020327</strain>
    </source>
</reference>
<accession>A0ABW7UMF5</accession>
<evidence type="ECO:0000313" key="2">
    <source>
        <dbReference type="EMBL" id="MFI1963834.1"/>
    </source>
</evidence>
<dbReference type="Pfam" id="PF04149">
    <property type="entry name" value="DUF397"/>
    <property type="match status" value="3"/>
</dbReference>
<feature type="domain" description="DUF397" evidence="1">
    <location>
        <begin position="27"/>
        <end position="45"/>
    </location>
</feature>
<gene>
    <name evidence="2" type="ORF">ACH429_06810</name>
</gene>
<dbReference type="RefSeq" id="WP_055473870.1">
    <property type="nucleotide sequence ID" value="NZ_JBIRWE010000002.1"/>
</dbReference>
<evidence type="ECO:0000259" key="1">
    <source>
        <dbReference type="Pfam" id="PF04149"/>
    </source>
</evidence>
<evidence type="ECO:0000313" key="3">
    <source>
        <dbReference type="Proteomes" id="UP001611548"/>
    </source>
</evidence>
<protein>
    <submittedName>
        <fullName evidence="2">DUF397 domain-containing protein</fullName>
    </submittedName>
</protein>
<proteinExistence type="predicted"/>
<organism evidence="2 3">
    <name type="scientific">Streptomyces pathocidini</name>
    <dbReference type="NCBI Taxonomy" id="1650571"/>
    <lineage>
        <taxon>Bacteria</taxon>
        <taxon>Bacillati</taxon>
        <taxon>Actinomycetota</taxon>
        <taxon>Actinomycetes</taxon>
        <taxon>Kitasatosporales</taxon>
        <taxon>Streptomycetaceae</taxon>
        <taxon>Streptomyces</taxon>
    </lineage>
</organism>
<sequence>MSTPQLAWFKSSHSSGDSGDCVEVAVSWRKSSYSSGSSGDCVEVAVSWYKSSYSSGGDGDCVEVAACPGTVHVRDSKDKEGPQLAFSPVAWARFVSFARRA</sequence>
<keyword evidence="3" id="KW-1185">Reference proteome</keyword>
<comment type="caution">
    <text evidence="2">The sequence shown here is derived from an EMBL/GenBank/DDBJ whole genome shotgun (WGS) entry which is preliminary data.</text>
</comment>
<feature type="domain" description="DUF397" evidence="1">
    <location>
        <begin position="6"/>
        <end position="25"/>
    </location>
</feature>
<dbReference type="InterPro" id="IPR007278">
    <property type="entry name" value="DUF397"/>
</dbReference>
<dbReference type="Proteomes" id="UP001611548">
    <property type="component" value="Unassembled WGS sequence"/>
</dbReference>
<name>A0ABW7UMF5_9ACTN</name>
<feature type="domain" description="DUF397" evidence="1">
    <location>
        <begin position="47"/>
        <end position="99"/>
    </location>
</feature>
<dbReference type="EMBL" id="JBIRWE010000002">
    <property type="protein sequence ID" value="MFI1963834.1"/>
    <property type="molecule type" value="Genomic_DNA"/>
</dbReference>